<dbReference type="EMBL" id="LR134182">
    <property type="protein sequence ID" value="VEB44870.1"/>
    <property type="molecule type" value="Genomic_DNA"/>
</dbReference>
<reference evidence="4 5" key="1">
    <citation type="submission" date="2018-12" db="EMBL/GenBank/DDBJ databases">
        <authorList>
            <consortium name="Pathogen Informatics"/>
        </authorList>
    </citation>
    <scope>NUCLEOTIDE SEQUENCE [LARGE SCALE GENOMIC DNA]</scope>
    <source>
        <strain evidence="4 5">NCTC9695</strain>
    </source>
</reference>
<organism evidence="4 5">
    <name type="scientific">Chromobacterium violaceum</name>
    <dbReference type="NCBI Taxonomy" id="536"/>
    <lineage>
        <taxon>Bacteria</taxon>
        <taxon>Pseudomonadati</taxon>
        <taxon>Pseudomonadota</taxon>
        <taxon>Betaproteobacteria</taxon>
        <taxon>Neisseriales</taxon>
        <taxon>Chromobacteriaceae</taxon>
        <taxon>Chromobacterium</taxon>
    </lineage>
</organism>
<dbReference type="Gene3D" id="3.40.1280.10">
    <property type="match status" value="1"/>
</dbReference>
<dbReference type="InterPro" id="IPR029028">
    <property type="entry name" value="Alpha/beta_knot_MTases"/>
</dbReference>
<protein>
    <submittedName>
        <fullName evidence="4">tRNA (Guanine-N(1)-)-methyltransferase</fullName>
        <ecNumber evidence="4">2.1.1.228</ecNumber>
    </submittedName>
</protein>
<dbReference type="InterPro" id="IPR029026">
    <property type="entry name" value="tRNA_m1G_MTases_N"/>
</dbReference>
<dbReference type="SUPFAM" id="SSF75217">
    <property type="entry name" value="alpha/beta knot"/>
    <property type="match status" value="1"/>
</dbReference>
<evidence type="ECO:0000256" key="1">
    <source>
        <dbReference type="ARBA" id="ARBA00022603"/>
    </source>
</evidence>
<gene>
    <name evidence="4" type="primary">trmD_2</name>
    <name evidence="4" type="ORF">NCTC9695_05374</name>
</gene>
<dbReference type="AlphaFoldDB" id="A0A447TIZ1"/>
<evidence type="ECO:0000256" key="2">
    <source>
        <dbReference type="ARBA" id="ARBA00022679"/>
    </source>
</evidence>
<dbReference type="GO" id="GO:0002939">
    <property type="term" value="P:tRNA N1-guanine methylation"/>
    <property type="evidence" value="ECO:0007669"/>
    <property type="project" value="TreeGrafter"/>
</dbReference>
<evidence type="ECO:0000313" key="5">
    <source>
        <dbReference type="Proteomes" id="UP000275777"/>
    </source>
</evidence>
<dbReference type="EC" id="2.1.1.228" evidence="4"/>
<evidence type="ECO:0000259" key="3">
    <source>
        <dbReference type="Pfam" id="PF01746"/>
    </source>
</evidence>
<sequence length="60" mass="7052">MQIDAVTLFPEMFDSIARFGVSQRALDLGLWQFKAWNPRDFTRDNYRRVDDRPYGGGPAW</sequence>
<dbReference type="InterPro" id="IPR002649">
    <property type="entry name" value="tRNA_m1G_MeTrfase_TrmD"/>
</dbReference>
<evidence type="ECO:0000313" key="4">
    <source>
        <dbReference type="EMBL" id="VEB44870.1"/>
    </source>
</evidence>
<dbReference type="GO" id="GO:0005829">
    <property type="term" value="C:cytosol"/>
    <property type="evidence" value="ECO:0007669"/>
    <property type="project" value="TreeGrafter"/>
</dbReference>
<dbReference type="PANTHER" id="PTHR46417:SF1">
    <property type="entry name" value="TRNA (GUANINE-N(1)-)-METHYLTRANSFERASE"/>
    <property type="match status" value="1"/>
</dbReference>
<proteinExistence type="predicted"/>
<dbReference type="Pfam" id="PF01746">
    <property type="entry name" value="tRNA_m1G_MT"/>
    <property type="match status" value="1"/>
</dbReference>
<accession>A0A447TIZ1</accession>
<keyword evidence="2 4" id="KW-0808">Transferase</keyword>
<dbReference type="InterPro" id="IPR016009">
    <property type="entry name" value="tRNA_MeTrfase_TRMD/TRM10"/>
</dbReference>
<name>A0A447TIZ1_CHRVL</name>
<feature type="domain" description="tRNA methyltransferase TRMD/TRM10-type" evidence="3">
    <location>
        <begin position="1"/>
        <end position="58"/>
    </location>
</feature>
<dbReference type="Proteomes" id="UP000275777">
    <property type="component" value="Chromosome"/>
</dbReference>
<keyword evidence="1 4" id="KW-0489">Methyltransferase</keyword>
<dbReference type="GO" id="GO:0052906">
    <property type="term" value="F:tRNA (guanine(37)-N1)-methyltransferase activity"/>
    <property type="evidence" value="ECO:0007669"/>
    <property type="project" value="UniProtKB-EC"/>
</dbReference>
<dbReference type="PANTHER" id="PTHR46417">
    <property type="entry name" value="TRNA (GUANINE-N(1)-)-METHYLTRANSFERASE"/>
    <property type="match status" value="1"/>
</dbReference>